<dbReference type="InterPro" id="IPR013122">
    <property type="entry name" value="PKD1_2_channel"/>
</dbReference>
<comment type="subcellular location">
    <subcellularLocation>
        <location evidence="1">Membrane</location>
        <topology evidence="1">Multi-pass membrane protein</topology>
    </subcellularLocation>
</comment>
<dbReference type="GeneID" id="9628637"/>
<keyword evidence="2 6" id="KW-0812">Transmembrane</keyword>
<evidence type="ECO:0000256" key="6">
    <source>
        <dbReference type="SAM" id="Phobius"/>
    </source>
</evidence>
<keyword evidence="3 6" id="KW-1133">Transmembrane helix</keyword>
<dbReference type="AlphaFoldDB" id="D8U1B8"/>
<feature type="compositionally biased region" description="Basic residues" evidence="5">
    <location>
        <begin position="984"/>
        <end position="995"/>
    </location>
</feature>
<keyword evidence="4 6" id="KW-0472">Membrane</keyword>
<feature type="region of interest" description="Disordered" evidence="5">
    <location>
        <begin position="279"/>
        <end position="300"/>
    </location>
</feature>
<name>D8U1B8_VOLCA</name>
<evidence type="ECO:0000256" key="4">
    <source>
        <dbReference type="ARBA" id="ARBA00023136"/>
    </source>
</evidence>
<feature type="region of interest" description="Disordered" evidence="5">
    <location>
        <begin position="963"/>
        <end position="1018"/>
    </location>
</feature>
<evidence type="ECO:0000259" key="7">
    <source>
        <dbReference type="Pfam" id="PF08016"/>
    </source>
</evidence>
<dbReference type="Pfam" id="PF08016">
    <property type="entry name" value="PKD_channel"/>
    <property type="match status" value="1"/>
</dbReference>
<feature type="region of interest" description="Disordered" evidence="5">
    <location>
        <begin position="347"/>
        <end position="370"/>
    </location>
</feature>
<feature type="transmembrane region" description="Helical" evidence="6">
    <location>
        <begin position="96"/>
        <end position="119"/>
    </location>
</feature>
<dbReference type="OrthoDB" id="542249at2759"/>
<organism evidence="9">
    <name type="scientific">Volvox carteri f. nagariensis</name>
    <dbReference type="NCBI Taxonomy" id="3068"/>
    <lineage>
        <taxon>Eukaryota</taxon>
        <taxon>Viridiplantae</taxon>
        <taxon>Chlorophyta</taxon>
        <taxon>core chlorophytes</taxon>
        <taxon>Chlorophyceae</taxon>
        <taxon>CS clade</taxon>
        <taxon>Chlamydomonadales</taxon>
        <taxon>Volvocaceae</taxon>
        <taxon>Volvox</taxon>
    </lineage>
</organism>
<proteinExistence type="predicted"/>
<evidence type="ECO:0000256" key="5">
    <source>
        <dbReference type="SAM" id="MobiDB-lite"/>
    </source>
</evidence>
<sequence length="1018" mass="106381">MVQKAAVFSARQHYRVYDDIEGARARWLLPLKTNPDVLQPSQSAELKASLDSLGLSLPSSSSTPGRYLLPDDPAGTADWEALAEVLVNADGLSRMWTIYGMIQAMTLVLLFGRLLSTLAFQGRVGIMVRTLFNAVPAVLHLVIILLLIAVMFSVMEVCQLGIHVEEMSNLDGALSDTLGLLVGRSILRNLDTIVPRNMEFTTVQVSNNDWMLGDEQLNNLCGLIAQRILDYQGHRRFEYLGHSRFGREGGREFACSKYRPVPIGKPVVMTPVVRFNPTLDTDANTSGPVTSVSSNVASGGTRSRIVQRRVLWSSGPSAPVGQLVGQRYSLTAVSRLVSYQTGLGQRSGLSQVDRGQRLSQSAGKRQSHWPQGQFRQLSNLTGQQSGCASQTGTSQIHRMSTGAEQCLHNACDSTSDKLLGLSSGCGSSGRVLIRQGGGGDGSEADFSEAHSTITNDVAASIVISNGSGIGTGAGGTATTTMMEEDDVSEFAIYAALWESIRAMEYWQAGVVRWQSHVWLQQQQMQQVHEEVLSVLTCSTADGAGKLPCMVPLLGAPSSSRGSLLLRASTCLGSEVLTRDTTSARKCSGGTNDARSRTFQQVPLGLPQLTNEMPPSLATPGDAAPDKNLGLTMVETDPWVGAGPVMPEQRLSMPQPVNMHEVNTSSKLSKWRITSSNSGNSASTTAFATEPIAEPGVSKLRLGSQTRSKECSDHQGACLNLEPGLGNLAGKACNKVVGPQGGAECPSLVTTHGFNVDYNHCSASSAEALLAGCVTKAPLLLAGDIAEALPTCSITEASQTGSAVAADSSAEALPAGGITETLPTGSVTMAGTTAVTEAWPAGGVAEAPPAGSITMASPVGKVGDAQPGGMATMAMPAGSATADPSVGSIAAAPASGSITAALPAGSVTEPPAAGSGVTEALPAGDSLTSTVMVPPYVQMLSQRDEDTTNYDAFKEWVGEVPRAAKGAAGKRRRGGGDDDDLGARSGRKVGNKRQKGNKGAGWGRGASKGTTRAPRNIHP</sequence>
<feature type="domain" description="Polycystin cation channel PKD1/PKD2" evidence="7">
    <location>
        <begin position="91"/>
        <end position="172"/>
    </location>
</feature>
<feature type="transmembrane region" description="Helical" evidence="6">
    <location>
        <begin position="131"/>
        <end position="155"/>
    </location>
</feature>
<dbReference type="GO" id="GO:0016020">
    <property type="term" value="C:membrane"/>
    <property type="evidence" value="ECO:0007669"/>
    <property type="project" value="UniProtKB-SubCell"/>
</dbReference>
<dbReference type="eggNOG" id="ENOG502SUYQ">
    <property type="taxonomic scope" value="Eukaryota"/>
</dbReference>
<reference evidence="8 9" key="1">
    <citation type="journal article" date="2010" name="Science">
        <title>Genomic analysis of organismal complexity in the multicellular green alga Volvox carteri.</title>
        <authorList>
            <person name="Prochnik S.E."/>
            <person name="Umen J."/>
            <person name="Nedelcu A.M."/>
            <person name="Hallmann A."/>
            <person name="Miller S.M."/>
            <person name="Nishii I."/>
            <person name="Ferris P."/>
            <person name="Kuo A."/>
            <person name="Mitros T."/>
            <person name="Fritz-Laylin L.K."/>
            <person name="Hellsten U."/>
            <person name="Chapman J."/>
            <person name="Simakov O."/>
            <person name="Rensing S.A."/>
            <person name="Terry A."/>
            <person name="Pangilinan J."/>
            <person name="Kapitonov V."/>
            <person name="Jurka J."/>
            <person name="Salamov A."/>
            <person name="Shapiro H."/>
            <person name="Schmutz J."/>
            <person name="Grimwood J."/>
            <person name="Lindquist E."/>
            <person name="Lucas S."/>
            <person name="Grigoriev I.V."/>
            <person name="Schmitt R."/>
            <person name="Kirk D."/>
            <person name="Rokhsar D.S."/>
        </authorList>
    </citation>
    <scope>NUCLEOTIDE SEQUENCE [LARGE SCALE GENOMIC DNA]</scope>
    <source>
        <strain evidence="9">f. Nagariensis / Eve</strain>
    </source>
</reference>
<protein>
    <recommendedName>
        <fullName evidence="7">Polycystin cation channel PKD1/PKD2 domain-containing protein</fullName>
    </recommendedName>
</protein>
<gene>
    <name evidence="8" type="ORF">VOLCADRAFT_105511</name>
</gene>
<evidence type="ECO:0000256" key="1">
    <source>
        <dbReference type="ARBA" id="ARBA00004141"/>
    </source>
</evidence>
<feature type="region of interest" description="Disordered" evidence="5">
    <location>
        <begin position="661"/>
        <end position="683"/>
    </location>
</feature>
<keyword evidence="9" id="KW-1185">Reference proteome</keyword>
<dbReference type="RefSeq" id="XP_002952386.1">
    <property type="nucleotide sequence ID" value="XM_002952340.1"/>
</dbReference>
<evidence type="ECO:0000256" key="2">
    <source>
        <dbReference type="ARBA" id="ARBA00022692"/>
    </source>
</evidence>
<evidence type="ECO:0000256" key="3">
    <source>
        <dbReference type="ARBA" id="ARBA00022989"/>
    </source>
</evidence>
<evidence type="ECO:0000313" key="9">
    <source>
        <dbReference type="Proteomes" id="UP000001058"/>
    </source>
</evidence>
<evidence type="ECO:0000313" key="8">
    <source>
        <dbReference type="EMBL" id="EFJ46529.1"/>
    </source>
</evidence>
<dbReference type="EMBL" id="GL378350">
    <property type="protein sequence ID" value="EFJ46529.1"/>
    <property type="molecule type" value="Genomic_DNA"/>
</dbReference>
<dbReference type="InParanoid" id="D8U1B8"/>
<accession>D8U1B8</accession>
<feature type="compositionally biased region" description="Polar residues" evidence="5">
    <location>
        <begin position="357"/>
        <end position="370"/>
    </location>
</feature>
<feature type="compositionally biased region" description="Low complexity" evidence="5">
    <location>
        <begin position="673"/>
        <end position="683"/>
    </location>
</feature>
<dbReference type="Proteomes" id="UP000001058">
    <property type="component" value="Unassembled WGS sequence"/>
</dbReference>
<dbReference type="KEGG" id="vcn:VOLCADRAFT_105511"/>